<proteinExistence type="inferred from homology"/>
<evidence type="ECO:0000256" key="3">
    <source>
        <dbReference type="SAM" id="Phobius"/>
    </source>
</evidence>
<dbReference type="GO" id="GO:0006508">
    <property type="term" value="P:proteolysis"/>
    <property type="evidence" value="ECO:0007669"/>
    <property type="project" value="UniProtKB-KW"/>
</dbReference>
<keyword evidence="3" id="KW-1133">Transmembrane helix</keyword>
<feature type="compositionally biased region" description="Low complexity" evidence="2">
    <location>
        <begin position="722"/>
        <end position="734"/>
    </location>
</feature>
<dbReference type="PANTHER" id="PTHR47966">
    <property type="entry name" value="BETA-SITE APP-CLEAVING ENZYME, ISOFORM A-RELATED"/>
    <property type="match status" value="1"/>
</dbReference>
<keyword evidence="3" id="KW-0472">Membrane</keyword>
<evidence type="ECO:0000259" key="4">
    <source>
        <dbReference type="PROSITE" id="PS51767"/>
    </source>
</evidence>
<evidence type="ECO:0000313" key="6">
    <source>
        <dbReference type="Proteomes" id="UP000193067"/>
    </source>
</evidence>
<dbReference type="InterPro" id="IPR034164">
    <property type="entry name" value="Pepsin-like_dom"/>
</dbReference>
<dbReference type="InterPro" id="IPR001461">
    <property type="entry name" value="Aspartic_peptidase_A1"/>
</dbReference>
<dbReference type="Gene3D" id="2.40.70.10">
    <property type="entry name" value="Acid Proteases"/>
    <property type="match status" value="2"/>
</dbReference>
<feature type="compositionally biased region" description="Polar residues" evidence="2">
    <location>
        <begin position="580"/>
        <end position="589"/>
    </location>
</feature>
<protein>
    <submittedName>
        <fullName evidence="5">Acid protease</fullName>
    </submittedName>
</protein>
<dbReference type="GO" id="GO:0004190">
    <property type="term" value="F:aspartic-type endopeptidase activity"/>
    <property type="evidence" value="ECO:0007669"/>
    <property type="project" value="InterPro"/>
</dbReference>
<evidence type="ECO:0000256" key="1">
    <source>
        <dbReference type="ARBA" id="ARBA00007447"/>
    </source>
</evidence>
<evidence type="ECO:0000313" key="5">
    <source>
        <dbReference type="EMBL" id="OSC98151.1"/>
    </source>
</evidence>
<feature type="region of interest" description="Disordered" evidence="2">
    <location>
        <begin position="576"/>
        <end position="790"/>
    </location>
</feature>
<feature type="compositionally biased region" description="Basic and acidic residues" evidence="2">
    <location>
        <begin position="692"/>
        <end position="702"/>
    </location>
</feature>
<keyword evidence="6" id="KW-1185">Reference proteome</keyword>
<reference evidence="5 6" key="1">
    <citation type="journal article" date="2015" name="Biotechnol. Biofuels">
        <title>Enhanced degradation of softwood versus hardwood by the white-rot fungus Pycnoporus coccineus.</title>
        <authorList>
            <person name="Couturier M."/>
            <person name="Navarro D."/>
            <person name="Chevret D."/>
            <person name="Henrissat B."/>
            <person name="Piumi F."/>
            <person name="Ruiz-Duenas F.J."/>
            <person name="Martinez A.T."/>
            <person name="Grigoriev I.V."/>
            <person name="Riley R."/>
            <person name="Lipzen A."/>
            <person name="Berrin J.G."/>
            <person name="Master E.R."/>
            <person name="Rosso M.N."/>
        </authorList>
    </citation>
    <scope>NUCLEOTIDE SEQUENCE [LARGE SCALE GENOMIC DNA]</scope>
    <source>
        <strain evidence="5 6">BRFM310</strain>
    </source>
</reference>
<keyword evidence="5" id="KW-0645">Protease</keyword>
<dbReference type="PROSITE" id="PS51767">
    <property type="entry name" value="PEPTIDASE_A1"/>
    <property type="match status" value="1"/>
</dbReference>
<dbReference type="InterPro" id="IPR033121">
    <property type="entry name" value="PEPTIDASE_A1"/>
</dbReference>
<dbReference type="InterPro" id="IPR021109">
    <property type="entry name" value="Peptidase_aspartic_dom_sf"/>
</dbReference>
<gene>
    <name evidence="5" type="ORF">PYCCODRAFT_1427966</name>
</gene>
<organism evidence="5 6">
    <name type="scientific">Trametes coccinea (strain BRFM310)</name>
    <name type="common">Pycnoporus coccineus</name>
    <dbReference type="NCBI Taxonomy" id="1353009"/>
    <lineage>
        <taxon>Eukaryota</taxon>
        <taxon>Fungi</taxon>
        <taxon>Dikarya</taxon>
        <taxon>Basidiomycota</taxon>
        <taxon>Agaricomycotina</taxon>
        <taxon>Agaricomycetes</taxon>
        <taxon>Polyporales</taxon>
        <taxon>Polyporaceae</taxon>
        <taxon>Trametes</taxon>
    </lineage>
</organism>
<feature type="domain" description="Peptidase A1" evidence="4">
    <location>
        <begin position="83"/>
        <end position="430"/>
    </location>
</feature>
<name>A0A1Y2IE22_TRAC3</name>
<dbReference type="PANTHER" id="PTHR47966:SF57">
    <property type="entry name" value="PEPTIDASE A1 DOMAIN-CONTAINING PROTEIN"/>
    <property type="match status" value="1"/>
</dbReference>
<feature type="region of interest" description="Disordered" evidence="2">
    <location>
        <begin position="1"/>
        <end position="35"/>
    </location>
</feature>
<sequence length="790" mass="82910">MRLPSLDATPLSRAQKGKQVARHSNFPTRDEGSGGQDGIVIPLQLLQESAYQSYVPLLPVPVPDVQPSRSKKLTSPFLSPSVYVVPLQIGSSGQQYLLQVDTGSSDLWLASTACSTSACNNVGGSKYDPSQSLPTGQSTSVDYAQGQVDGPIVWDAVALGGYSIDHQALIAAANVNAEPLSSSFNGVLGLALPLNSQIAQIIPPTTSDSPDGAAFSSNLFGITPLSTAPDARFLSLAFERPGSDKVPSLLGIGHHPKEIVPDPSKIMYSGLVPESVGDLFWKANIKAITVYADGQPKPVPLPSSSTGTNGAPSAILDSGIPLILASPQIAYGIYGALGYGPASDGNFYIPCATPLNISITLDDRSEVFLHPLDLTYFPPDDPSGETCIGAIQTPGQIGITVNQADMILGVPFLRNTYTVLAFDAPLANGSFPDNTGSSQRIEPRLGLLQLTDPAQAAAEFHQVRVLKQPLGASAGSAQGPTKKGLSVGIEVLIGLLGFFGLCFVLFGARLAYMKRRWIRQRRGGAVDGLGSGAASKDGSYVLNELGYHPASRKSDGSEPSEDELRAKRFEAYKRRRELESQYTDDTATTRVGDGEPGVDGEFGALKKADEEDPWADTLVDSRRKSPPPPLPLQMPTPTICADDLPSARRASYASIPAHQRTPSGGPSSAMPLLAAHSQRDSEDIAEFGMSPDGDRDGDRERPLSMAGVGTASRSRRFGSTGSASLSLGSPLLLPQLPPSPLLSPDDRRGSVAFDPLGSPGLGPGPRASVGVFSGAGSRNDSRVSNVGHDS</sequence>
<keyword evidence="3" id="KW-0812">Transmembrane</keyword>
<comment type="similarity">
    <text evidence="1">Belongs to the peptidase A1 family.</text>
</comment>
<dbReference type="SUPFAM" id="SSF50630">
    <property type="entry name" value="Acid proteases"/>
    <property type="match status" value="1"/>
</dbReference>
<dbReference type="Pfam" id="PF00026">
    <property type="entry name" value="Asp"/>
    <property type="match status" value="2"/>
</dbReference>
<feature type="transmembrane region" description="Helical" evidence="3">
    <location>
        <begin position="491"/>
        <end position="512"/>
    </location>
</feature>
<dbReference type="OrthoDB" id="2747330at2759"/>
<keyword evidence="5" id="KW-0378">Hydrolase</keyword>
<dbReference type="CDD" id="cd05471">
    <property type="entry name" value="pepsin_like"/>
    <property type="match status" value="1"/>
</dbReference>
<dbReference type="PRINTS" id="PR00792">
    <property type="entry name" value="PEPSIN"/>
</dbReference>
<accession>A0A1Y2IE22</accession>
<dbReference type="Proteomes" id="UP000193067">
    <property type="component" value="Unassembled WGS sequence"/>
</dbReference>
<dbReference type="AlphaFoldDB" id="A0A1Y2IE22"/>
<dbReference type="EMBL" id="KZ084141">
    <property type="protein sequence ID" value="OSC98151.1"/>
    <property type="molecule type" value="Genomic_DNA"/>
</dbReference>
<evidence type="ECO:0000256" key="2">
    <source>
        <dbReference type="SAM" id="MobiDB-lite"/>
    </source>
</evidence>